<feature type="transmembrane region" description="Helical" evidence="5">
    <location>
        <begin position="37"/>
        <end position="56"/>
    </location>
</feature>
<dbReference type="Gene3D" id="1.20.1720.10">
    <property type="entry name" value="Multidrug resistance protein D"/>
    <property type="match status" value="1"/>
</dbReference>
<evidence type="ECO:0000256" key="3">
    <source>
        <dbReference type="ARBA" id="ARBA00022989"/>
    </source>
</evidence>
<reference evidence="7 8" key="1">
    <citation type="journal article" date="2016" name="DNA Res.">
        <title>Genome sequence of Aspergillus luchuensis NBRC 4314.</title>
        <authorList>
            <person name="Yamada O."/>
            <person name="Machida M."/>
            <person name="Hosoyama A."/>
            <person name="Goto M."/>
            <person name="Takahashi T."/>
            <person name="Futagami T."/>
            <person name="Yamagata Y."/>
            <person name="Takeuchi M."/>
            <person name="Kobayashi T."/>
            <person name="Koike H."/>
            <person name="Abe K."/>
            <person name="Asai K."/>
            <person name="Arita M."/>
            <person name="Fujita N."/>
            <person name="Fukuda K."/>
            <person name="Higa K."/>
            <person name="Horikawa H."/>
            <person name="Ishikawa T."/>
            <person name="Jinno K."/>
            <person name="Kato Y."/>
            <person name="Kirimura K."/>
            <person name="Mizutani O."/>
            <person name="Nakasone K."/>
            <person name="Sano M."/>
            <person name="Shiraishi Y."/>
            <person name="Tsukahara M."/>
            <person name="Gomi K."/>
        </authorList>
    </citation>
    <scope>NUCLEOTIDE SEQUENCE [LARGE SCALE GENOMIC DNA]</scope>
    <source>
        <strain evidence="7 8">RIB 2604</strain>
    </source>
</reference>
<gene>
    <name evidence="7" type="ORF">RIB2604_01400600</name>
</gene>
<comment type="subcellular location">
    <subcellularLocation>
        <location evidence="1">Membrane</location>
        <topology evidence="1">Multi-pass membrane protein</topology>
    </subcellularLocation>
</comment>
<evidence type="ECO:0000256" key="4">
    <source>
        <dbReference type="ARBA" id="ARBA00023136"/>
    </source>
</evidence>
<dbReference type="SUPFAM" id="SSF103473">
    <property type="entry name" value="MFS general substrate transporter"/>
    <property type="match status" value="1"/>
</dbReference>
<organism evidence="7 8">
    <name type="scientific">Aspergillus kawachii</name>
    <name type="common">White koji mold</name>
    <name type="synonym">Aspergillus awamori var. kawachi</name>
    <dbReference type="NCBI Taxonomy" id="1069201"/>
    <lineage>
        <taxon>Eukaryota</taxon>
        <taxon>Fungi</taxon>
        <taxon>Dikarya</taxon>
        <taxon>Ascomycota</taxon>
        <taxon>Pezizomycotina</taxon>
        <taxon>Eurotiomycetes</taxon>
        <taxon>Eurotiomycetidae</taxon>
        <taxon>Eurotiales</taxon>
        <taxon>Aspergillaceae</taxon>
        <taxon>Aspergillus</taxon>
        <taxon>Aspergillus subgen. Circumdati</taxon>
    </lineage>
</organism>
<dbReference type="PANTHER" id="PTHR23501:SF43">
    <property type="entry name" value="MULTIDRUG TRANSPORTER, PUTATIVE (AFU_ORTHOLOGUE AFUA_6G03040)-RELATED"/>
    <property type="match status" value="1"/>
</dbReference>
<dbReference type="PANTHER" id="PTHR23501">
    <property type="entry name" value="MAJOR FACILITATOR SUPERFAMILY"/>
    <property type="match status" value="1"/>
</dbReference>
<protein>
    <submittedName>
        <fullName evidence="7">Major facilitator superfamily transporter</fullName>
    </submittedName>
</protein>
<dbReference type="PRINTS" id="PR01036">
    <property type="entry name" value="TCRTETB"/>
</dbReference>
<feature type="transmembrane region" description="Helical" evidence="5">
    <location>
        <begin position="102"/>
        <end position="124"/>
    </location>
</feature>
<dbReference type="InterPro" id="IPR036259">
    <property type="entry name" value="MFS_trans_sf"/>
</dbReference>
<dbReference type="EMBL" id="BCWF01000014">
    <property type="protein sequence ID" value="GAT21969.1"/>
    <property type="molecule type" value="Genomic_DNA"/>
</dbReference>
<dbReference type="Proteomes" id="UP000075230">
    <property type="component" value="Unassembled WGS sequence"/>
</dbReference>
<sequence>MGRYDAADTNVDSSDLEWDGQLKGARLLLGGIGAGDIWGVKPMLLVSLAIFTAFSGGCGGSRNLSELIICRAFQGIGGAGIYSLVIFSLIRMVSKKHYATVTGLSGVVFSLGLVLGPLFGGAIAEHGNWRWVFLLKCEVD</sequence>
<dbReference type="InterPro" id="IPR011701">
    <property type="entry name" value="MFS"/>
</dbReference>
<keyword evidence="4 5" id="KW-0472">Membrane</keyword>
<evidence type="ECO:0000256" key="1">
    <source>
        <dbReference type="ARBA" id="ARBA00004141"/>
    </source>
</evidence>
<keyword evidence="3 5" id="KW-1133">Transmembrane helix</keyword>
<proteinExistence type="predicted"/>
<dbReference type="InterPro" id="IPR020846">
    <property type="entry name" value="MFS_dom"/>
</dbReference>
<accession>A0A146F896</accession>
<evidence type="ECO:0000256" key="5">
    <source>
        <dbReference type="SAM" id="Phobius"/>
    </source>
</evidence>
<evidence type="ECO:0000259" key="6">
    <source>
        <dbReference type="PROSITE" id="PS50850"/>
    </source>
</evidence>
<evidence type="ECO:0000313" key="8">
    <source>
        <dbReference type="Proteomes" id="UP000075230"/>
    </source>
</evidence>
<dbReference type="GO" id="GO:0022857">
    <property type="term" value="F:transmembrane transporter activity"/>
    <property type="evidence" value="ECO:0007669"/>
    <property type="project" value="InterPro"/>
</dbReference>
<dbReference type="Pfam" id="PF07690">
    <property type="entry name" value="MFS_1"/>
    <property type="match status" value="1"/>
</dbReference>
<evidence type="ECO:0000313" key="7">
    <source>
        <dbReference type="EMBL" id="GAT21969.1"/>
    </source>
</evidence>
<comment type="caution">
    <text evidence="7">The sequence shown here is derived from an EMBL/GenBank/DDBJ whole genome shotgun (WGS) entry which is preliminary data.</text>
</comment>
<dbReference type="PROSITE" id="PS50850">
    <property type="entry name" value="MFS"/>
    <property type="match status" value="1"/>
</dbReference>
<reference evidence="8" key="2">
    <citation type="submission" date="2016-02" db="EMBL/GenBank/DDBJ databases">
        <title>Genome sequencing of Aspergillus luchuensis NBRC 4314.</title>
        <authorList>
            <person name="Yamada O."/>
        </authorList>
    </citation>
    <scope>NUCLEOTIDE SEQUENCE [LARGE SCALE GENOMIC DNA]</scope>
    <source>
        <strain evidence="8">RIB 2604</strain>
    </source>
</reference>
<keyword evidence="2 5" id="KW-0812">Transmembrane</keyword>
<feature type="transmembrane region" description="Helical" evidence="5">
    <location>
        <begin position="68"/>
        <end position="90"/>
    </location>
</feature>
<dbReference type="GO" id="GO:0005886">
    <property type="term" value="C:plasma membrane"/>
    <property type="evidence" value="ECO:0007669"/>
    <property type="project" value="TreeGrafter"/>
</dbReference>
<evidence type="ECO:0000256" key="2">
    <source>
        <dbReference type="ARBA" id="ARBA00022692"/>
    </source>
</evidence>
<name>A0A146F896_ASPKA</name>
<dbReference type="VEuPathDB" id="FungiDB:ASPFODRAFT_120771"/>
<feature type="domain" description="Major facilitator superfamily (MFS) profile" evidence="6">
    <location>
        <begin position="1"/>
        <end position="140"/>
    </location>
</feature>
<dbReference type="AlphaFoldDB" id="A0A146F896"/>